<protein>
    <submittedName>
        <fullName evidence="1">Uncharacterized protein</fullName>
    </submittedName>
</protein>
<dbReference type="EMBL" id="JAWXXV010000001">
    <property type="protein sequence ID" value="MDX5985062.1"/>
    <property type="molecule type" value="Genomic_DNA"/>
</dbReference>
<organism evidence="1 2">
    <name type="scientific">Sphingomonas echinoides</name>
    <dbReference type="NCBI Taxonomy" id="59803"/>
    <lineage>
        <taxon>Bacteria</taxon>
        <taxon>Pseudomonadati</taxon>
        <taxon>Pseudomonadota</taxon>
        <taxon>Alphaproteobacteria</taxon>
        <taxon>Sphingomonadales</taxon>
        <taxon>Sphingomonadaceae</taxon>
        <taxon>Sphingomonas</taxon>
    </lineage>
</organism>
<sequence>MTARTHYIAPMSTIPEPVRVVGAKADELRRLHDLALEETIDAIRAKLAEGKKPEGAKWPKVSMRDNGMPSISEAPLFERNGALKFSSVLEPPWNDDEARAKGKFPEDLCSPTCASWSASSWTIPK</sequence>
<evidence type="ECO:0000313" key="2">
    <source>
        <dbReference type="Proteomes" id="UP001279660"/>
    </source>
</evidence>
<comment type="caution">
    <text evidence="1">The sequence shown here is derived from an EMBL/GenBank/DDBJ whole genome shotgun (WGS) entry which is preliminary data.</text>
</comment>
<evidence type="ECO:0000313" key="1">
    <source>
        <dbReference type="EMBL" id="MDX5985062.1"/>
    </source>
</evidence>
<dbReference type="RefSeq" id="WP_211207094.1">
    <property type="nucleotide sequence ID" value="NZ_JAWXXV010000001.1"/>
</dbReference>
<accession>A0ABU4PPL2</accession>
<reference evidence="1 2" key="1">
    <citation type="submission" date="2023-11" db="EMBL/GenBank/DDBJ databases">
        <title>MicrobeMod: A computational toolkit for identifying prokaryotic methylation and restriction-modification with nanopore sequencing.</title>
        <authorList>
            <person name="Crits-Christoph A."/>
            <person name="Kang S.C."/>
            <person name="Lee H."/>
            <person name="Ostrov N."/>
        </authorList>
    </citation>
    <scope>NUCLEOTIDE SEQUENCE [LARGE SCALE GENOMIC DNA]</scope>
    <source>
        <strain evidence="1 2">ATCC 14820</strain>
    </source>
</reference>
<proteinExistence type="predicted"/>
<name>A0ABU4PPL2_9SPHN</name>
<gene>
    <name evidence="1" type="ORF">SIL82_12400</name>
</gene>
<keyword evidence="2" id="KW-1185">Reference proteome</keyword>
<dbReference type="Proteomes" id="UP001279660">
    <property type="component" value="Unassembled WGS sequence"/>
</dbReference>